<dbReference type="GO" id="GO:0005524">
    <property type="term" value="F:ATP binding"/>
    <property type="evidence" value="ECO:0007669"/>
    <property type="project" value="UniProtKB-KW"/>
</dbReference>
<dbReference type="InterPro" id="IPR000719">
    <property type="entry name" value="Prot_kinase_dom"/>
</dbReference>
<dbReference type="InterPro" id="IPR051681">
    <property type="entry name" value="Ser/Thr_Kinases-Pseudokinases"/>
</dbReference>
<evidence type="ECO:0000256" key="1">
    <source>
        <dbReference type="ARBA" id="ARBA00012513"/>
    </source>
</evidence>
<feature type="compositionally biased region" description="Polar residues" evidence="9">
    <location>
        <begin position="626"/>
        <end position="640"/>
    </location>
</feature>
<dbReference type="EC" id="2.7.11.1" evidence="1"/>
<evidence type="ECO:0000313" key="13">
    <source>
        <dbReference type="Proteomes" id="UP000247409"/>
    </source>
</evidence>
<feature type="domain" description="Protein kinase" evidence="11">
    <location>
        <begin position="287"/>
        <end position="859"/>
    </location>
</feature>
<keyword evidence="10" id="KW-0812">Transmembrane</keyword>
<evidence type="ECO:0000256" key="3">
    <source>
        <dbReference type="ARBA" id="ARBA00022679"/>
    </source>
</evidence>
<keyword evidence="6" id="KW-0067">ATP-binding</keyword>
<keyword evidence="10" id="KW-1133">Transmembrane helix</keyword>
<feature type="region of interest" description="Disordered" evidence="9">
    <location>
        <begin position="626"/>
        <end position="648"/>
    </location>
</feature>
<comment type="catalytic activity">
    <reaction evidence="7">
        <text>L-threonyl-[protein] + ATP = O-phospho-L-threonyl-[protein] + ADP + H(+)</text>
        <dbReference type="Rhea" id="RHEA:46608"/>
        <dbReference type="Rhea" id="RHEA-COMP:11060"/>
        <dbReference type="Rhea" id="RHEA-COMP:11605"/>
        <dbReference type="ChEBI" id="CHEBI:15378"/>
        <dbReference type="ChEBI" id="CHEBI:30013"/>
        <dbReference type="ChEBI" id="CHEBI:30616"/>
        <dbReference type="ChEBI" id="CHEBI:61977"/>
        <dbReference type="ChEBI" id="CHEBI:456216"/>
        <dbReference type="EC" id="2.7.11.1"/>
    </reaction>
</comment>
<feature type="transmembrane region" description="Helical" evidence="10">
    <location>
        <begin position="208"/>
        <end position="231"/>
    </location>
</feature>
<evidence type="ECO:0000256" key="4">
    <source>
        <dbReference type="ARBA" id="ARBA00022741"/>
    </source>
</evidence>
<dbReference type="CDD" id="cd13999">
    <property type="entry name" value="STKc_MAP3K-like"/>
    <property type="match status" value="1"/>
</dbReference>
<dbReference type="AlphaFoldDB" id="A0A2V3J5A3"/>
<evidence type="ECO:0000256" key="2">
    <source>
        <dbReference type="ARBA" id="ARBA00022527"/>
    </source>
</evidence>
<gene>
    <name evidence="12" type="ORF">BWQ96_00655</name>
</gene>
<evidence type="ECO:0000256" key="9">
    <source>
        <dbReference type="SAM" id="MobiDB-lite"/>
    </source>
</evidence>
<feature type="compositionally biased region" description="Basic and acidic residues" evidence="9">
    <location>
        <begin position="810"/>
        <end position="821"/>
    </location>
</feature>
<sequence>MLPLSRSPPHLLYPVSRLSNPTRHHSPTPPPTVNYDLAANPRVNPSATVQSHLNLQKHDPDEVLSDFSGTIALFDSQTKHNTRPRCGFNQNDFEDSEDYPNHSLHRASASQSSISTSSYSQQQLQIAARESIYHLIDSIPAAVFFITLALLDYCTFSVSTLTHSSRFDRFYSVLDWITAIAFFIEVNARVYSYGFWFYVHGLVRSFEYVVSAINFIFIIAFAVTAAPWLLIARSIRILRLLTTALRLRDRHLKWTTRLELENLAKVLEAERSEQSKLTKWRIGSSVIAVGEQAGHGGFGTVYSGLFRGTLVAVKQISHAERNTTKKSIEDEAITLVNLRHPNVVLFMGFVDEPSKLWIVTEYCSRGSVRDRLDDADPALTEGRILKLALGAARGLAYLHGQQPPVLHLDLKTSNILISSGWDAKLGDFGLSRSIDNIENNWFSGTMQYAAPEILEANMFTTAADIYSFGICLWEMAAKEIPYEHMDPPAVLWGVVKSNLRPPIEKIIEEVPAQVAANITATPVANVFENRPQTASPGAPRTVLTGKHPVYAASTITPCTTPSSQPVSSGNATSQSAYQNKTVPDFVAVDVHDITMDKPTHRRTATSRSSLAVPIVPPLRMKHIDAQQTGRDSETMYSSGTGAEFSEDLDTATKKRSHLRGIQRGARGEQASSALNNLSTKVTATIQMFDDRPPIIRRREEDGSLDNGYENASSIGEGNSMLGSPRFPSIVRQTIKPKIIGRAMTVARGKAKSQTSNTVVSNQSVVLETREESDPFMRRLVSFSRRTGNANKQRTEQAEERDGGSNMKKKGKDDTKEYEKQLGRKAAKVPKEYIELIKKCWAQDAEDRPSASELVWQLVIMMDCQMREK</sequence>
<feature type="region of interest" description="Disordered" evidence="9">
    <location>
        <begin position="784"/>
        <end position="825"/>
    </location>
</feature>
<evidence type="ECO:0000256" key="10">
    <source>
        <dbReference type="SAM" id="Phobius"/>
    </source>
</evidence>
<name>A0A2V3J5A3_9FLOR</name>
<dbReference type="Gene3D" id="1.10.510.10">
    <property type="entry name" value="Transferase(Phosphotransferase) domain 1"/>
    <property type="match status" value="2"/>
</dbReference>
<dbReference type="PROSITE" id="PS50011">
    <property type="entry name" value="PROTEIN_KINASE_DOM"/>
    <property type="match status" value="1"/>
</dbReference>
<evidence type="ECO:0000256" key="6">
    <source>
        <dbReference type="ARBA" id="ARBA00022840"/>
    </source>
</evidence>
<accession>A0A2V3J5A3</accession>
<dbReference type="InterPro" id="IPR008271">
    <property type="entry name" value="Ser/Thr_kinase_AS"/>
</dbReference>
<feature type="transmembrane region" description="Helical" evidence="10">
    <location>
        <begin position="173"/>
        <end position="196"/>
    </location>
</feature>
<feature type="compositionally biased region" description="Basic and acidic residues" evidence="9">
    <location>
        <begin position="792"/>
        <end position="802"/>
    </location>
</feature>
<keyword evidence="10" id="KW-0472">Membrane</keyword>
<feature type="region of interest" description="Disordered" evidence="9">
    <location>
        <begin position="1"/>
        <end position="32"/>
    </location>
</feature>
<keyword evidence="4" id="KW-0547">Nucleotide-binding</keyword>
<evidence type="ECO:0000256" key="8">
    <source>
        <dbReference type="ARBA" id="ARBA00048679"/>
    </source>
</evidence>
<dbReference type="SUPFAM" id="SSF56112">
    <property type="entry name" value="Protein kinase-like (PK-like)"/>
    <property type="match status" value="1"/>
</dbReference>
<dbReference type="PROSITE" id="PS00108">
    <property type="entry name" value="PROTEIN_KINASE_ST"/>
    <property type="match status" value="1"/>
</dbReference>
<dbReference type="SMART" id="SM00220">
    <property type="entry name" value="S_TKc"/>
    <property type="match status" value="1"/>
</dbReference>
<comment type="catalytic activity">
    <reaction evidence="8">
        <text>L-seryl-[protein] + ATP = O-phospho-L-seryl-[protein] + ADP + H(+)</text>
        <dbReference type="Rhea" id="RHEA:17989"/>
        <dbReference type="Rhea" id="RHEA-COMP:9863"/>
        <dbReference type="Rhea" id="RHEA-COMP:11604"/>
        <dbReference type="ChEBI" id="CHEBI:15378"/>
        <dbReference type="ChEBI" id="CHEBI:29999"/>
        <dbReference type="ChEBI" id="CHEBI:30616"/>
        <dbReference type="ChEBI" id="CHEBI:83421"/>
        <dbReference type="ChEBI" id="CHEBI:456216"/>
        <dbReference type="EC" id="2.7.11.1"/>
    </reaction>
</comment>
<evidence type="ECO:0000256" key="7">
    <source>
        <dbReference type="ARBA" id="ARBA00047899"/>
    </source>
</evidence>
<keyword evidence="2" id="KW-0723">Serine/threonine-protein kinase</keyword>
<dbReference type="Proteomes" id="UP000247409">
    <property type="component" value="Unassembled WGS sequence"/>
</dbReference>
<dbReference type="EMBL" id="NBIV01000004">
    <property type="protein sequence ID" value="PXF49585.1"/>
    <property type="molecule type" value="Genomic_DNA"/>
</dbReference>
<dbReference type="GO" id="GO:0004674">
    <property type="term" value="F:protein serine/threonine kinase activity"/>
    <property type="evidence" value="ECO:0007669"/>
    <property type="project" value="UniProtKB-KW"/>
</dbReference>
<keyword evidence="3" id="KW-0808">Transferase</keyword>
<dbReference type="Pfam" id="PF00069">
    <property type="entry name" value="Pkinase"/>
    <property type="match status" value="1"/>
</dbReference>
<dbReference type="PANTHER" id="PTHR44329:SF285">
    <property type="entry name" value="V-MOS MOLONEY MURINE SARCOMA VIRAL ONCO HOMOLOG"/>
    <property type="match status" value="1"/>
</dbReference>
<dbReference type="OrthoDB" id="5973123at2759"/>
<protein>
    <recommendedName>
        <fullName evidence="1">non-specific serine/threonine protein kinase</fullName>
        <ecNumber evidence="1">2.7.11.1</ecNumber>
    </recommendedName>
</protein>
<dbReference type="Gene3D" id="3.30.200.20">
    <property type="entry name" value="Phosphorylase Kinase, domain 1"/>
    <property type="match status" value="1"/>
</dbReference>
<dbReference type="InterPro" id="IPR011009">
    <property type="entry name" value="Kinase-like_dom_sf"/>
</dbReference>
<reference evidence="12 13" key="1">
    <citation type="journal article" date="2018" name="Mol. Biol. Evol.">
        <title>Analysis of the draft genome of the red seaweed Gracilariopsis chorda provides insights into genome size evolution in Rhodophyta.</title>
        <authorList>
            <person name="Lee J."/>
            <person name="Yang E.C."/>
            <person name="Graf L."/>
            <person name="Yang J.H."/>
            <person name="Qiu H."/>
            <person name="Zel Zion U."/>
            <person name="Chan C.X."/>
            <person name="Stephens T.G."/>
            <person name="Weber A.P.M."/>
            <person name="Boo G.H."/>
            <person name="Boo S.M."/>
            <person name="Kim K.M."/>
            <person name="Shin Y."/>
            <person name="Jung M."/>
            <person name="Lee S.J."/>
            <person name="Yim H.S."/>
            <person name="Lee J.H."/>
            <person name="Bhattacharya D."/>
            <person name="Yoon H.S."/>
        </authorList>
    </citation>
    <scope>NUCLEOTIDE SEQUENCE [LARGE SCALE GENOMIC DNA]</scope>
    <source>
        <strain evidence="12 13">SKKU-2015</strain>
        <tissue evidence="12">Whole body</tissue>
    </source>
</reference>
<evidence type="ECO:0000313" key="12">
    <source>
        <dbReference type="EMBL" id="PXF49585.1"/>
    </source>
</evidence>
<evidence type="ECO:0000256" key="5">
    <source>
        <dbReference type="ARBA" id="ARBA00022777"/>
    </source>
</evidence>
<keyword evidence="5 12" id="KW-0418">Kinase</keyword>
<keyword evidence="13" id="KW-1185">Reference proteome</keyword>
<proteinExistence type="predicted"/>
<dbReference type="PANTHER" id="PTHR44329">
    <property type="entry name" value="SERINE/THREONINE-PROTEIN KINASE TNNI3K-RELATED"/>
    <property type="match status" value="1"/>
</dbReference>
<dbReference type="STRING" id="448386.A0A2V3J5A3"/>
<feature type="transmembrane region" description="Helical" evidence="10">
    <location>
        <begin position="139"/>
        <end position="161"/>
    </location>
</feature>
<organism evidence="12 13">
    <name type="scientific">Gracilariopsis chorda</name>
    <dbReference type="NCBI Taxonomy" id="448386"/>
    <lineage>
        <taxon>Eukaryota</taxon>
        <taxon>Rhodophyta</taxon>
        <taxon>Florideophyceae</taxon>
        <taxon>Rhodymeniophycidae</taxon>
        <taxon>Gracilariales</taxon>
        <taxon>Gracilariaceae</taxon>
        <taxon>Gracilariopsis</taxon>
    </lineage>
</organism>
<evidence type="ECO:0000259" key="11">
    <source>
        <dbReference type="PROSITE" id="PS50011"/>
    </source>
</evidence>
<comment type="caution">
    <text evidence="12">The sequence shown here is derived from an EMBL/GenBank/DDBJ whole genome shotgun (WGS) entry which is preliminary data.</text>
</comment>